<dbReference type="RefSeq" id="WP_370396540.1">
    <property type="nucleotide sequence ID" value="NZ_JALBUT010000002.1"/>
</dbReference>
<keyword evidence="2" id="KW-1185">Reference proteome</keyword>
<comment type="caution">
    <text evidence="1">The sequence shown here is derived from an EMBL/GenBank/DDBJ whole genome shotgun (WGS) entry which is preliminary data.</text>
</comment>
<sequence length="66" mass="7144">MFLIRVSLLALASIILSGCTFTLSPLMILMFVETPIQIEDAEDKTSAPAETQIASEDAQNKVFAKA</sequence>
<organism evidence="1 2">
    <name type="scientific">Intestinicryptomonas porci</name>
    <dbReference type="NCBI Taxonomy" id="2926320"/>
    <lineage>
        <taxon>Bacteria</taxon>
        <taxon>Pseudomonadati</taxon>
        <taxon>Verrucomicrobiota</taxon>
        <taxon>Opitutia</taxon>
        <taxon>Opitutales</taxon>
        <taxon>Intestinicryptomonaceae</taxon>
        <taxon>Intestinicryptomonas</taxon>
    </lineage>
</organism>
<accession>A0ABU4WEV7</accession>
<proteinExistence type="predicted"/>
<dbReference type="PROSITE" id="PS51257">
    <property type="entry name" value="PROKAR_LIPOPROTEIN"/>
    <property type="match status" value="1"/>
</dbReference>
<dbReference type="Proteomes" id="UP001275932">
    <property type="component" value="Unassembled WGS sequence"/>
</dbReference>
<dbReference type="EMBL" id="JALBUT010000002">
    <property type="protein sequence ID" value="MDX8415095.1"/>
    <property type="molecule type" value="Genomic_DNA"/>
</dbReference>
<gene>
    <name evidence="1" type="ORF">MOX91_02735</name>
</gene>
<reference evidence="1 2" key="1">
    <citation type="submission" date="2022-03" db="EMBL/GenBank/DDBJ databases">
        <title>Novel taxa within the pig intestine.</title>
        <authorList>
            <person name="Wylensek D."/>
            <person name="Bishof K."/>
            <person name="Afrizal A."/>
            <person name="Clavel T."/>
        </authorList>
    </citation>
    <scope>NUCLEOTIDE SEQUENCE [LARGE SCALE GENOMIC DNA]</scope>
    <source>
        <strain evidence="1 2">CLA-KB-P66</strain>
    </source>
</reference>
<protein>
    <submittedName>
        <fullName evidence="1">Uncharacterized protein</fullName>
    </submittedName>
</protein>
<evidence type="ECO:0000313" key="1">
    <source>
        <dbReference type="EMBL" id="MDX8415095.1"/>
    </source>
</evidence>
<name>A0ABU4WEV7_9BACT</name>
<evidence type="ECO:0000313" key="2">
    <source>
        <dbReference type="Proteomes" id="UP001275932"/>
    </source>
</evidence>